<comment type="caution">
    <text evidence="1">The sequence shown here is derived from an EMBL/GenBank/DDBJ whole genome shotgun (WGS) entry which is preliminary data.</text>
</comment>
<sequence length="353" mass="39905">MIWFSSFRQRPQGQTSKESRDQFDGCPFTIRQLNRTTYLIRENDRFGEKPHIYVKKHTETLPGGQTASVLIVNDTGCGTSAPDNTSKSREWNISTFIDHHLNATGDTLYLIILSHCHYDHILGLSPILRPAKALGEPQSSHVLIASSSHARSFLEPRANLREHSLCNSMGLHCPSYNTTIWTPHNQRLTISHPRLGLQMHLPVTTLHTPGHTPDGLSWYDEEERALYVGDSFYEAPAPILFPNEGNLSDWWRSVNTLISFVNENNKEKGVSRVTLSAGHVTVGVDAMDCLMDVREFVKRVLRDEVRFTKQPAKRGERFGFWSEEGGRFSLGAPLKVMEEGRAGIPGEEWRKSV</sequence>
<reference evidence="1" key="1">
    <citation type="journal article" date="2020" name="Stud. Mycol.">
        <title>101 Dothideomycetes genomes: a test case for predicting lifestyles and emergence of pathogens.</title>
        <authorList>
            <person name="Haridas S."/>
            <person name="Albert R."/>
            <person name="Binder M."/>
            <person name="Bloem J."/>
            <person name="Labutti K."/>
            <person name="Salamov A."/>
            <person name="Andreopoulos B."/>
            <person name="Baker S."/>
            <person name="Barry K."/>
            <person name="Bills G."/>
            <person name="Bluhm B."/>
            <person name="Cannon C."/>
            <person name="Castanera R."/>
            <person name="Culley D."/>
            <person name="Daum C."/>
            <person name="Ezra D."/>
            <person name="Gonzalez J."/>
            <person name="Henrissat B."/>
            <person name="Kuo A."/>
            <person name="Liang C."/>
            <person name="Lipzen A."/>
            <person name="Lutzoni F."/>
            <person name="Magnuson J."/>
            <person name="Mondo S."/>
            <person name="Nolan M."/>
            <person name="Ohm R."/>
            <person name="Pangilinan J."/>
            <person name="Park H.-J."/>
            <person name="Ramirez L."/>
            <person name="Alfaro M."/>
            <person name="Sun H."/>
            <person name="Tritt A."/>
            <person name="Yoshinaga Y."/>
            <person name="Zwiers L.-H."/>
            <person name="Turgeon B."/>
            <person name="Goodwin S."/>
            <person name="Spatafora J."/>
            <person name="Crous P."/>
            <person name="Grigoriev I."/>
        </authorList>
    </citation>
    <scope>NUCLEOTIDE SEQUENCE</scope>
    <source>
        <strain evidence="1">CBS 525.71</strain>
    </source>
</reference>
<gene>
    <name evidence="1" type="ORF">BU25DRAFT_328988</name>
</gene>
<evidence type="ECO:0000313" key="1">
    <source>
        <dbReference type="EMBL" id="KAF2633605.1"/>
    </source>
</evidence>
<name>A0ACB6SH46_9PLEO</name>
<organism evidence="1 2">
    <name type="scientific">Macroventuria anomochaeta</name>
    <dbReference type="NCBI Taxonomy" id="301207"/>
    <lineage>
        <taxon>Eukaryota</taxon>
        <taxon>Fungi</taxon>
        <taxon>Dikarya</taxon>
        <taxon>Ascomycota</taxon>
        <taxon>Pezizomycotina</taxon>
        <taxon>Dothideomycetes</taxon>
        <taxon>Pleosporomycetidae</taxon>
        <taxon>Pleosporales</taxon>
        <taxon>Pleosporineae</taxon>
        <taxon>Didymellaceae</taxon>
        <taxon>Macroventuria</taxon>
    </lineage>
</organism>
<proteinExistence type="predicted"/>
<evidence type="ECO:0000313" key="2">
    <source>
        <dbReference type="Proteomes" id="UP000799754"/>
    </source>
</evidence>
<dbReference type="EMBL" id="MU006701">
    <property type="protein sequence ID" value="KAF2633605.1"/>
    <property type="molecule type" value="Genomic_DNA"/>
</dbReference>
<keyword evidence="2" id="KW-1185">Reference proteome</keyword>
<protein>
    <submittedName>
        <fullName evidence="1">Uncharacterized protein</fullName>
    </submittedName>
</protein>
<accession>A0ACB6SH46</accession>
<dbReference type="Proteomes" id="UP000799754">
    <property type="component" value="Unassembled WGS sequence"/>
</dbReference>